<proteinExistence type="predicted"/>
<reference evidence="2 3" key="1">
    <citation type="submission" date="2019-04" db="EMBL/GenBank/DDBJ databases">
        <authorList>
            <person name="Li Y."/>
            <person name="Wang J."/>
        </authorList>
    </citation>
    <scope>NUCLEOTIDE SEQUENCE [LARGE SCALE GENOMIC DNA]</scope>
    <source>
        <strain evidence="2 3">DSM 14668</strain>
    </source>
</reference>
<dbReference type="Proteomes" id="UP000309215">
    <property type="component" value="Unassembled WGS sequence"/>
</dbReference>
<name>A0A4U1IL19_9BACT</name>
<keyword evidence="3" id="KW-1185">Reference proteome</keyword>
<accession>A0A4U1IL19</accession>
<dbReference type="EMBL" id="SSMQ01000105">
    <property type="protein sequence ID" value="TKC94684.1"/>
    <property type="molecule type" value="Genomic_DNA"/>
</dbReference>
<organism evidence="2 3">
    <name type="scientific">Polyangium fumosum</name>
    <dbReference type="NCBI Taxonomy" id="889272"/>
    <lineage>
        <taxon>Bacteria</taxon>
        <taxon>Pseudomonadati</taxon>
        <taxon>Myxococcota</taxon>
        <taxon>Polyangia</taxon>
        <taxon>Polyangiales</taxon>
        <taxon>Polyangiaceae</taxon>
        <taxon>Polyangium</taxon>
    </lineage>
</organism>
<dbReference type="AlphaFoldDB" id="A0A4U1IL19"/>
<evidence type="ECO:0000256" key="1">
    <source>
        <dbReference type="SAM" id="MobiDB-lite"/>
    </source>
</evidence>
<evidence type="ECO:0000313" key="2">
    <source>
        <dbReference type="EMBL" id="TKC94684.1"/>
    </source>
</evidence>
<feature type="compositionally biased region" description="Polar residues" evidence="1">
    <location>
        <begin position="146"/>
        <end position="155"/>
    </location>
</feature>
<sequence>MFDLTARKDILVDIPPNGLKGARGAQEGIEAVFHELAHAIPKYGEEAEIHPVVYQRVVDATVGIDALTVEEARLEKALEVTRESKARLVNNREEDLSEIGAKALDKGTRGKKPHLLAHFEKTIEYRSRIATKAAATRKKNEAGAEESTSAQSNGGNQEGAGG</sequence>
<feature type="region of interest" description="Disordered" evidence="1">
    <location>
        <begin position="132"/>
        <end position="162"/>
    </location>
</feature>
<gene>
    <name evidence="2" type="ORF">E8A74_47920</name>
</gene>
<comment type="caution">
    <text evidence="2">The sequence shown here is derived from an EMBL/GenBank/DDBJ whole genome shotgun (WGS) entry which is preliminary data.</text>
</comment>
<dbReference type="RefSeq" id="WP_136935899.1">
    <property type="nucleotide sequence ID" value="NZ_SSMQ01000105.1"/>
</dbReference>
<dbReference type="OrthoDB" id="5516733at2"/>
<protein>
    <submittedName>
        <fullName evidence="2">Uncharacterized protein</fullName>
    </submittedName>
</protein>
<evidence type="ECO:0000313" key="3">
    <source>
        <dbReference type="Proteomes" id="UP000309215"/>
    </source>
</evidence>